<accession>A0ABV2REF2</accession>
<keyword evidence="2" id="KW-1133">Transmembrane helix</keyword>
<evidence type="ECO:0000256" key="2">
    <source>
        <dbReference type="SAM" id="Phobius"/>
    </source>
</evidence>
<keyword evidence="4" id="KW-1185">Reference proteome</keyword>
<evidence type="ECO:0000313" key="3">
    <source>
        <dbReference type="EMBL" id="MET4684360.1"/>
    </source>
</evidence>
<feature type="transmembrane region" description="Helical" evidence="2">
    <location>
        <begin position="21"/>
        <end position="40"/>
    </location>
</feature>
<protein>
    <recommendedName>
        <fullName evidence="5">Energy transducer TonB</fullName>
    </recommendedName>
</protein>
<feature type="region of interest" description="Disordered" evidence="1">
    <location>
        <begin position="150"/>
        <end position="174"/>
    </location>
</feature>
<feature type="compositionally biased region" description="Pro residues" evidence="1">
    <location>
        <begin position="104"/>
        <end position="120"/>
    </location>
</feature>
<gene>
    <name evidence="3" type="ORF">ABIE19_002297</name>
</gene>
<evidence type="ECO:0008006" key="5">
    <source>
        <dbReference type="Google" id="ProtNLM"/>
    </source>
</evidence>
<feature type="compositionally biased region" description="Low complexity" evidence="1">
    <location>
        <begin position="69"/>
        <end position="81"/>
    </location>
</feature>
<dbReference type="Proteomes" id="UP001549313">
    <property type="component" value="Unassembled WGS sequence"/>
</dbReference>
<keyword evidence="2" id="KW-0472">Membrane</keyword>
<feature type="compositionally biased region" description="Gly residues" evidence="1">
    <location>
        <begin position="151"/>
        <end position="174"/>
    </location>
</feature>
<proteinExistence type="predicted"/>
<comment type="caution">
    <text evidence="3">The sequence shown here is derived from an EMBL/GenBank/DDBJ whole genome shotgun (WGS) entry which is preliminary data.</text>
</comment>
<dbReference type="EMBL" id="JBEPTF010000003">
    <property type="protein sequence ID" value="MET4684360.1"/>
    <property type="molecule type" value="Genomic_DNA"/>
</dbReference>
<feature type="compositionally biased region" description="Pro residues" evidence="1">
    <location>
        <begin position="82"/>
        <end position="94"/>
    </location>
</feature>
<dbReference type="RefSeq" id="WP_354089325.1">
    <property type="nucleotide sequence ID" value="NZ_JBEPTF010000003.1"/>
</dbReference>
<feature type="region of interest" description="Disordered" evidence="1">
    <location>
        <begin position="55"/>
        <end position="130"/>
    </location>
</feature>
<evidence type="ECO:0000256" key="1">
    <source>
        <dbReference type="SAM" id="MobiDB-lite"/>
    </source>
</evidence>
<sequence length="293" mass="29698">MGRSEQDTRARRRRLRATGTAAISIAAHLGVLAFILMAPVKHPVFPPERPPVEVMLFDPPPPPPPAPEPAANEAGGGEPAAAPTPEPEPSPAPVPEKKPVRATPAPPARPTPRPSRPAPRSPTVEPVPISAPEPSLSYAFLGDAALAGAATAGGGSGSGSGSGPGAGTGAGDGAGSGLGAGRGGACDMVKRLQDALRDDPRIKAHLTEVYRDSGARGRAIVIWDGDWVLSPGQEGKGLAGVRQAVAVEVGFSPRECKSQTVRGYVVVTLGDGAGAPKLALGAGQWRWTDLLGL</sequence>
<name>A0ABV2REF2_9CAUL</name>
<keyword evidence="2" id="KW-0812">Transmembrane</keyword>
<reference evidence="3 4" key="1">
    <citation type="submission" date="2024-06" db="EMBL/GenBank/DDBJ databases">
        <title>Sorghum-associated microbial communities from plants grown in Nebraska, USA.</title>
        <authorList>
            <person name="Schachtman D."/>
        </authorList>
    </citation>
    <scope>NUCLEOTIDE SEQUENCE [LARGE SCALE GENOMIC DNA]</scope>
    <source>
        <strain evidence="3 4">2814</strain>
    </source>
</reference>
<organism evidence="3 4">
    <name type="scientific">Brevundimonas faecalis</name>
    <dbReference type="NCBI Taxonomy" id="947378"/>
    <lineage>
        <taxon>Bacteria</taxon>
        <taxon>Pseudomonadati</taxon>
        <taxon>Pseudomonadota</taxon>
        <taxon>Alphaproteobacteria</taxon>
        <taxon>Caulobacterales</taxon>
        <taxon>Caulobacteraceae</taxon>
        <taxon>Brevundimonas</taxon>
    </lineage>
</organism>
<feature type="compositionally biased region" description="Pro residues" evidence="1">
    <location>
        <begin position="58"/>
        <end position="68"/>
    </location>
</feature>
<evidence type="ECO:0000313" key="4">
    <source>
        <dbReference type="Proteomes" id="UP001549313"/>
    </source>
</evidence>